<dbReference type="Proteomes" id="UP000035656">
    <property type="component" value="Chromosome"/>
</dbReference>
<dbReference type="SUPFAM" id="SSF50685">
    <property type="entry name" value="Barwin-like endoglucanases"/>
    <property type="match status" value="1"/>
</dbReference>
<dbReference type="GO" id="GO:0004553">
    <property type="term" value="F:hydrolase activity, hydrolyzing O-glycosyl compounds"/>
    <property type="evidence" value="ECO:0007669"/>
    <property type="project" value="InterPro"/>
</dbReference>
<dbReference type="Pfam" id="PF06725">
    <property type="entry name" value="3D"/>
    <property type="match status" value="1"/>
</dbReference>
<dbReference type="KEGG" id="pwo:UX70_C0001G0455"/>
<name>A0A0G4ATW1_9BACT</name>
<sequence>MRALNTIIILVLLTFFCSADTVSHASIPPSVLNPRPTGKPIQKAYKASPLIAITTCYYKTVRGQSRYATGSYRGDIRLNGTGTTYSGKKVRIGHLAADLRYHSIGTQFHIFIDGKDRGIWTVEDKGSAIKGPRRFDLFVGEGDTGRKIAQSWGRGKGHMVKMYRINRVGRNV</sequence>
<proteinExistence type="predicted"/>
<evidence type="ECO:0000313" key="3">
    <source>
        <dbReference type="EMBL" id="AKM78177.1"/>
    </source>
</evidence>
<gene>
    <name evidence="3" type="ORF">UX70_C0001G0455</name>
</gene>
<dbReference type="InterPro" id="IPR036908">
    <property type="entry name" value="RlpA-like_sf"/>
</dbReference>
<dbReference type="GO" id="GO:0009254">
    <property type="term" value="P:peptidoglycan turnover"/>
    <property type="evidence" value="ECO:0007669"/>
    <property type="project" value="InterPro"/>
</dbReference>
<evidence type="ECO:0000313" key="4">
    <source>
        <dbReference type="Proteomes" id="UP000035656"/>
    </source>
</evidence>
<accession>A0A0G4ATW1</accession>
<dbReference type="GO" id="GO:0019867">
    <property type="term" value="C:outer membrane"/>
    <property type="evidence" value="ECO:0007669"/>
    <property type="project" value="InterPro"/>
</dbReference>
<keyword evidence="1" id="KW-0732">Signal</keyword>
<dbReference type="InterPro" id="IPR010611">
    <property type="entry name" value="3D_dom"/>
</dbReference>
<protein>
    <recommendedName>
        <fullName evidence="2">3D domain-containing protein</fullName>
    </recommendedName>
</protein>
<reference evidence="3 4" key="1">
    <citation type="journal article" date="2015" name="Nature">
        <title>rRNA introns, odd ribosomes, and small enigmatic genomes across a large radiation of phyla.</title>
        <authorList>
            <person name="Brown C.T."/>
            <person name="Hug L.A."/>
            <person name="Thomas B.C."/>
            <person name="Sharon I."/>
            <person name="Castelle C.J."/>
            <person name="Singh A."/>
            <person name="Wilkins M.J."/>
            <person name="Williams K.H."/>
            <person name="Banfield J.F."/>
        </authorList>
    </citation>
    <scope>NUCLEOTIDE SEQUENCE [LARGE SCALE GENOMIC DNA]</scope>
</reference>
<dbReference type="STRING" id="1619007.UX70_C0001G0455"/>
<dbReference type="EMBL" id="CP011209">
    <property type="protein sequence ID" value="AKM78177.1"/>
    <property type="molecule type" value="Genomic_DNA"/>
</dbReference>
<feature type="signal peptide" evidence="1">
    <location>
        <begin position="1"/>
        <end position="25"/>
    </location>
</feature>
<feature type="chain" id="PRO_5002563534" description="3D domain-containing protein" evidence="1">
    <location>
        <begin position="26"/>
        <end position="172"/>
    </location>
</feature>
<evidence type="ECO:0000259" key="2">
    <source>
        <dbReference type="Pfam" id="PF06725"/>
    </source>
</evidence>
<evidence type="ECO:0000256" key="1">
    <source>
        <dbReference type="SAM" id="SignalP"/>
    </source>
</evidence>
<dbReference type="Gene3D" id="2.40.40.10">
    <property type="entry name" value="RlpA-like domain"/>
    <property type="match status" value="1"/>
</dbReference>
<feature type="domain" description="3D" evidence="2">
    <location>
        <begin position="95"/>
        <end position="156"/>
    </location>
</feature>
<organism evidence="3 4">
    <name type="scientific">Candidatus Wolfebacteria bacterium GW2011_GWB1_47_1</name>
    <dbReference type="NCBI Taxonomy" id="1619007"/>
    <lineage>
        <taxon>Bacteria</taxon>
        <taxon>Candidatus Wolfeibacteriota</taxon>
    </lineage>
</organism>
<dbReference type="AlphaFoldDB" id="A0A0G4ATW1"/>